<feature type="chain" id="PRO_5032734205" evidence="1">
    <location>
        <begin position="22"/>
        <end position="488"/>
    </location>
</feature>
<evidence type="ECO:0000256" key="1">
    <source>
        <dbReference type="SAM" id="SignalP"/>
    </source>
</evidence>
<name>A0A845G7S6_9BURK</name>
<proteinExistence type="predicted"/>
<protein>
    <submittedName>
        <fullName evidence="2">DUF1800 family protein</fullName>
    </submittedName>
</protein>
<sequence length="488" mass="53243">MNFSRWIAIAAMAAASAAATAATPAAAPLTPEQAAAHVLNRIAYGPRPGDIERVTQMGVQRYIDAQLNAGMPLPPALSARLAGLDAVQEPAGVVMKRFLEVRAMAKDESDGDKAKRREVVAAIAQQTAEARIARAVDSPNQLEEVMVDFWFNHFNVFSGKGVDRALIASYERDAIRPYALGNFRDLLGATAHHPAMLYYLDNWVSTANGYVPRGRKQGGQKAKSSGLNENYARELMELHTMGVDSGYTQKDVTELARMLTGWTYNNRELVARNRTFAFDPARHDRDDKVWLGRRIKSGGQEEGEYALDVLAMLPATAHHLSFQLAQYFVQDQPPPALVDRMAKTYIDSKGDIRSVLRTLFASAEFMAPEAVGAKFKTPYQYVISAARASDTAPSDIKQTLGVLNRLGMPLYGCQTPDGYKNTQDAWLNPDALSRRIAFATQLSPALDAQALQATLAGSISPKTQSAIAGSPPPLRAAMLLGSPDFMQR</sequence>
<organism evidence="2 3">
    <name type="scientific">Duganella vulcania</name>
    <dbReference type="NCBI Taxonomy" id="2692166"/>
    <lineage>
        <taxon>Bacteria</taxon>
        <taxon>Pseudomonadati</taxon>
        <taxon>Pseudomonadota</taxon>
        <taxon>Betaproteobacteria</taxon>
        <taxon>Burkholderiales</taxon>
        <taxon>Oxalobacteraceae</taxon>
        <taxon>Telluria group</taxon>
        <taxon>Duganella</taxon>
    </lineage>
</organism>
<keyword evidence="1" id="KW-0732">Signal</keyword>
<dbReference type="Pfam" id="PF08811">
    <property type="entry name" value="DUF1800"/>
    <property type="match status" value="1"/>
</dbReference>
<dbReference type="InterPro" id="IPR006311">
    <property type="entry name" value="TAT_signal"/>
</dbReference>
<feature type="signal peptide" evidence="1">
    <location>
        <begin position="1"/>
        <end position="21"/>
    </location>
</feature>
<dbReference type="InterPro" id="IPR014917">
    <property type="entry name" value="DUF1800"/>
</dbReference>
<dbReference type="EMBL" id="WWCW01000093">
    <property type="protein sequence ID" value="MYM89911.1"/>
    <property type="molecule type" value="Genomic_DNA"/>
</dbReference>
<dbReference type="AlphaFoldDB" id="A0A845G7S6"/>
<reference evidence="2 3" key="1">
    <citation type="submission" date="2020-01" db="EMBL/GenBank/DDBJ databases">
        <title>Novel species isolated from a subtropical stream in China.</title>
        <authorList>
            <person name="Lu H."/>
        </authorList>
    </citation>
    <scope>NUCLEOTIDE SEQUENCE [LARGE SCALE GENOMIC DNA]</scope>
    <source>
        <strain evidence="2 3">FT82W</strain>
    </source>
</reference>
<comment type="caution">
    <text evidence="2">The sequence shown here is derived from an EMBL/GenBank/DDBJ whole genome shotgun (WGS) entry which is preliminary data.</text>
</comment>
<dbReference type="Proteomes" id="UP000470302">
    <property type="component" value="Unassembled WGS sequence"/>
</dbReference>
<dbReference type="PROSITE" id="PS51318">
    <property type="entry name" value="TAT"/>
    <property type="match status" value="1"/>
</dbReference>
<evidence type="ECO:0000313" key="2">
    <source>
        <dbReference type="EMBL" id="MYM89911.1"/>
    </source>
</evidence>
<gene>
    <name evidence="2" type="ORF">GTP91_22405</name>
</gene>
<dbReference type="RefSeq" id="WP_161098765.1">
    <property type="nucleotide sequence ID" value="NZ_WWCW01000093.1"/>
</dbReference>
<evidence type="ECO:0000313" key="3">
    <source>
        <dbReference type="Proteomes" id="UP000470302"/>
    </source>
</evidence>
<accession>A0A845G7S6</accession>